<reference evidence="2" key="1">
    <citation type="journal article" date="2022" name="Mol. Ecol. Resour.">
        <title>The genomes of chicory, endive, great burdock and yacon provide insights into Asteraceae palaeo-polyploidization history and plant inulin production.</title>
        <authorList>
            <person name="Fan W."/>
            <person name="Wang S."/>
            <person name="Wang H."/>
            <person name="Wang A."/>
            <person name="Jiang F."/>
            <person name="Liu H."/>
            <person name="Zhao H."/>
            <person name="Xu D."/>
            <person name="Zhang Y."/>
        </authorList>
    </citation>
    <scope>NUCLEOTIDE SEQUENCE [LARGE SCALE GENOMIC DNA]</scope>
    <source>
        <strain evidence="2">cv. Yunnan</strain>
    </source>
</reference>
<gene>
    <name evidence="1" type="ORF">L1987_64121</name>
</gene>
<evidence type="ECO:0000313" key="1">
    <source>
        <dbReference type="EMBL" id="KAI3732909.1"/>
    </source>
</evidence>
<sequence>MMEAEVGGGGDGGWCPLVNGGSQLSVAGVGVGGGGGQVSAEVGGRGDGGWCRCSKRCWRRTVVGRGHGDWWRRRWVVAVVDGVENGRRWSGVAPTTAAMVGGGGQFSAMVGGGGDGR</sequence>
<name>A0ACB9CF44_9ASTR</name>
<protein>
    <submittedName>
        <fullName evidence="1">Uncharacterized protein</fullName>
    </submittedName>
</protein>
<keyword evidence="2" id="KW-1185">Reference proteome</keyword>
<dbReference type="Proteomes" id="UP001056120">
    <property type="component" value="Linkage Group LG21"/>
</dbReference>
<comment type="caution">
    <text evidence="1">The sequence shown here is derived from an EMBL/GenBank/DDBJ whole genome shotgun (WGS) entry which is preliminary data.</text>
</comment>
<accession>A0ACB9CF44</accession>
<proteinExistence type="predicted"/>
<dbReference type="EMBL" id="CM042038">
    <property type="protein sequence ID" value="KAI3732909.1"/>
    <property type="molecule type" value="Genomic_DNA"/>
</dbReference>
<organism evidence="1 2">
    <name type="scientific">Smallanthus sonchifolius</name>
    <dbReference type="NCBI Taxonomy" id="185202"/>
    <lineage>
        <taxon>Eukaryota</taxon>
        <taxon>Viridiplantae</taxon>
        <taxon>Streptophyta</taxon>
        <taxon>Embryophyta</taxon>
        <taxon>Tracheophyta</taxon>
        <taxon>Spermatophyta</taxon>
        <taxon>Magnoliopsida</taxon>
        <taxon>eudicotyledons</taxon>
        <taxon>Gunneridae</taxon>
        <taxon>Pentapetalae</taxon>
        <taxon>asterids</taxon>
        <taxon>campanulids</taxon>
        <taxon>Asterales</taxon>
        <taxon>Asteraceae</taxon>
        <taxon>Asteroideae</taxon>
        <taxon>Heliantheae alliance</taxon>
        <taxon>Millerieae</taxon>
        <taxon>Smallanthus</taxon>
    </lineage>
</organism>
<evidence type="ECO:0000313" key="2">
    <source>
        <dbReference type="Proteomes" id="UP001056120"/>
    </source>
</evidence>
<reference evidence="1 2" key="2">
    <citation type="journal article" date="2022" name="Mol. Ecol. Resour.">
        <title>The genomes of chicory, endive, great burdock and yacon provide insights into Asteraceae paleo-polyploidization history and plant inulin production.</title>
        <authorList>
            <person name="Fan W."/>
            <person name="Wang S."/>
            <person name="Wang H."/>
            <person name="Wang A."/>
            <person name="Jiang F."/>
            <person name="Liu H."/>
            <person name="Zhao H."/>
            <person name="Xu D."/>
            <person name="Zhang Y."/>
        </authorList>
    </citation>
    <scope>NUCLEOTIDE SEQUENCE [LARGE SCALE GENOMIC DNA]</scope>
    <source>
        <strain evidence="2">cv. Yunnan</strain>
        <tissue evidence="1">Leaves</tissue>
    </source>
</reference>